<proteinExistence type="predicted"/>
<dbReference type="InterPro" id="IPR057567">
    <property type="entry name" value="TPR_TTI1_C"/>
</dbReference>
<feature type="domain" description="TTI1 C-terminal TPR" evidence="2">
    <location>
        <begin position="851"/>
        <end position="1089"/>
    </location>
</feature>
<dbReference type="GO" id="GO:0005737">
    <property type="term" value="C:cytoplasm"/>
    <property type="evidence" value="ECO:0007669"/>
    <property type="project" value="TreeGrafter"/>
</dbReference>
<dbReference type="OrthoDB" id="49511at2759"/>
<dbReference type="InterPro" id="IPR057566">
    <property type="entry name" value="TPR_TTI1_N"/>
</dbReference>
<protein>
    <submittedName>
        <fullName evidence="3">TELO2-interacting protein 1 -like protein</fullName>
    </submittedName>
</protein>
<gene>
    <name evidence="3" type="ORF">SSS_1581</name>
</gene>
<evidence type="ECO:0000259" key="2">
    <source>
        <dbReference type="Pfam" id="PF24181"/>
    </source>
</evidence>
<dbReference type="Pfam" id="PF24173">
    <property type="entry name" value="TPR_TTI1_N"/>
    <property type="match status" value="1"/>
</dbReference>
<keyword evidence="5" id="KW-1185">Reference proteome</keyword>
<reference evidence="3" key="2">
    <citation type="submission" date="2020-01" db="EMBL/GenBank/DDBJ databases">
        <authorList>
            <person name="Korhonen P.K.K."/>
            <person name="Guangxu M.G."/>
            <person name="Wang T.W."/>
            <person name="Stroehlein A.J.S."/>
            <person name="Young N.D."/>
            <person name="Ang C.-S.A."/>
            <person name="Fernando D.W.F."/>
            <person name="Lu H.L."/>
            <person name="Taylor S.T."/>
            <person name="Ehtesham M.E.M."/>
            <person name="Najaraj S.H.N."/>
            <person name="Harsha G.H.G."/>
            <person name="Madugundu A.M."/>
            <person name="Renuse S.R."/>
            <person name="Holt D.H."/>
            <person name="Pandey A.P."/>
            <person name="Papenfuss A.P."/>
            <person name="Gasser R.B.G."/>
            <person name="Fischer K.F."/>
        </authorList>
    </citation>
    <scope>NUCLEOTIDE SEQUENCE</scope>
    <source>
        <strain evidence="3">SSS_KF_BRIS2020</strain>
    </source>
</reference>
<dbReference type="PANTHER" id="PTHR18460:SF3">
    <property type="entry name" value="TELO2-INTERACTING PROTEIN 1 HOMOLOG"/>
    <property type="match status" value="1"/>
</dbReference>
<dbReference type="EMBL" id="WVUK01000065">
    <property type="protein sequence ID" value="KAF7489177.1"/>
    <property type="molecule type" value="Genomic_DNA"/>
</dbReference>
<feature type="domain" description="TTI1 N-terminal TPR" evidence="1">
    <location>
        <begin position="21"/>
        <end position="358"/>
    </location>
</feature>
<evidence type="ECO:0000313" key="5">
    <source>
        <dbReference type="Proteomes" id="UP000070412"/>
    </source>
</evidence>
<evidence type="ECO:0000259" key="1">
    <source>
        <dbReference type="Pfam" id="PF24173"/>
    </source>
</evidence>
<evidence type="ECO:0000313" key="3">
    <source>
        <dbReference type="EMBL" id="KAF7489177.1"/>
    </source>
</evidence>
<evidence type="ECO:0000313" key="4">
    <source>
        <dbReference type="EnsemblMetazoa" id="KAF7489177.1"/>
    </source>
</evidence>
<dbReference type="AlphaFoldDB" id="A0A834V9B7"/>
<dbReference type="Pfam" id="PF24181">
    <property type="entry name" value="TPR_TTI1_C"/>
    <property type="match status" value="1"/>
</dbReference>
<sequence>MDHFHQVSILNESIRILLLKCADCLAQPDPKKLVDLDEILQEKRLNQNDLKHYRHQLFFTVQSVLNQIPDMIKDSKQRFSGQEIYGKCLLVYQRIFNRITIDNRDDFQNLFKMFIFMIEKQSRMDSGIKTNENTLTLMIETTESLIRSCDGNLFITEFENGQLRIQIAMLSSSLISFVISKQYVLLKNSCLDLICCVYLKLIRCDLKDYNFDKISFNPIGCFSKISRFIAFLMPGLLSKIWRLLNVCSNGDHQKLHWNVVEKALKLVHIILRIIFHKHQTFTDDNSIRKESELIEILDENWFNNSITKISQIISNIIVIFVNHSNLKIKETLLDFSTHLILYSCERFQQHSIAYLLNIPLIYFTELGANSNDSIRTKLTSFKEIFKVKLQEDIVLMNLVQKNFFDLLKKIPAAIRNIDDKRRLSTKSDFLRMLKIFHGSLCFLNQNGFTSFIKMQQHRYHLFRTLINIGEFDYEIVDIVEDSNHLIVKNSIFSRIVIGEDCSDLLNCLISNLQLQTSLRFLRDRELLAEYLSILLELASDFEPSVLLITTVILSSLSETNKSDQFNVFFNDLIDLFLKQLNSNEINLIDGLDQMIEDEKQQTLSIDSLMKICSTEDSIDKSRTLNKSNRIKLIQRKQTIQFALIEIGLVLLFRLIKTSKEYERNDFRNYLLQLIQSIGNPHGQISVVAKFCLMYIGKFIENVDSKTIEPIDSKYIVNRMVLDNLDHIYSSFSIELETCVLHRTSSNALKHIYAFDFSTIATIKNSLLTIIELMKEYHQSVQSIQQAQTEYLHRLIGQILNLIKYYSIRSTEIDPKNLQQLLDILLAYSELIDALYCDRFALKNSSIQQIDRSVDQCVSESIEALQRFKNDLRTIDSLSAREDSSDSNPNLSLDQKNETILDSPIIKSRMGDIFHLCPMILSDSNVQIRLNVLRLASIAMKILRNFDDILLPYVHRFWEPLVKQFSLSLDYPMIVKLAFDCIMLSSELCGDFLLQRTRKEILPSLNDFLLEQFDRRLRFFQRNRTIDTMKSIDYYAEQELLESIGQLLVNIKISSKDIHSILSTLMLYLCCKFIPEDLRNCSLKSLKTIANEIDCYSIMFYVHYVDNLFESKNSNEKSCNCSLKMRNSILFVQANSDLFLKPLRNSVLKQLIDHLNDK</sequence>
<accession>A0A834V9B7</accession>
<reference evidence="5" key="1">
    <citation type="journal article" date="2020" name="PLoS Negl. Trop. Dis.">
        <title>High-quality nuclear genome for Sarcoptes scabiei-A critical resource for a neglected parasite.</title>
        <authorList>
            <person name="Korhonen P.K."/>
            <person name="Gasser R.B."/>
            <person name="Ma G."/>
            <person name="Wang T."/>
            <person name="Stroehlein A.J."/>
            <person name="Young N.D."/>
            <person name="Ang C.S."/>
            <person name="Fernando D.D."/>
            <person name="Lu H.C."/>
            <person name="Taylor S."/>
            <person name="Reynolds S.L."/>
            <person name="Mofiz E."/>
            <person name="Najaraj S.H."/>
            <person name="Gowda H."/>
            <person name="Madugundu A."/>
            <person name="Renuse S."/>
            <person name="Holt D."/>
            <person name="Pandey A."/>
            <person name="Papenfuss A.T."/>
            <person name="Fischer K."/>
        </authorList>
    </citation>
    <scope>NUCLEOTIDE SEQUENCE [LARGE SCALE GENOMIC DNA]</scope>
</reference>
<reference evidence="4" key="3">
    <citation type="submission" date="2022-06" db="UniProtKB">
        <authorList>
            <consortium name="EnsemblMetazoa"/>
        </authorList>
    </citation>
    <scope>IDENTIFICATION</scope>
</reference>
<organism evidence="3">
    <name type="scientific">Sarcoptes scabiei</name>
    <name type="common">Itch mite</name>
    <name type="synonym">Acarus scabiei</name>
    <dbReference type="NCBI Taxonomy" id="52283"/>
    <lineage>
        <taxon>Eukaryota</taxon>
        <taxon>Metazoa</taxon>
        <taxon>Ecdysozoa</taxon>
        <taxon>Arthropoda</taxon>
        <taxon>Chelicerata</taxon>
        <taxon>Arachnida</taxon>
        <taxon>Acari</taxon>
        <taxon>Acariformes</taxon>
        <taxon>Sarcoptiformes</taxon>
        <taxon>Astigmata</taxon>
        <taxon>Psoroptidia</taxon>
        <taxon>Sarcoptoidea</taxon>
        <taxon>Sarcoptidae</taxon>
        <taxon>Sarcoptinae</taxon>
        <taxon>Sarcoptes</taxon>
    </lineage>
</organism>
<dbReference type="Proteomes" id="UP000070412">
    <property type="component" value="Unassembled WGS sequence"/>
</dbReference>
<dbReference type="InterPro" id="IPR052587">
    <property type="entry name" value="TELO2-interacting_protein_1"/>
</dbReference>
<name>A0A834V9B7_SARSC</name>
<dbReference type="EnsemblMetazoa" id="SSS_1581s_mrna">
    <property type="protein sequence ID" value="KAF7489177.1"/>
    <property type="gene ID" value="SSS_1581"/>
</dbReference>
<dbReference type="PANTHER" id="PTHR18460">
    <property type="entry name" value="TEL2 INTERACTING PROTEIN 1 TTI1 FAMILY MEMBER"/>
    <property type="match status" value="1"/>
</dbReference>